<proteinExistence type="predicted"/>
<dbReference type="RefSeq" id="WP_151077176.1">
    <property type="nucleotide sequence ID" value="NZ_CP047647.1"/>
</dbReference>
<evidence type="ECO:0000313" key="1">
    <source>
        <dbReference type="EMBL" id="KAA9339528.1"/>
    </source>
</evidence>
<evidence type="ECO:0000313" key="2">
    <source>
        <dbReference type="Proteomes" id="UP000326380"/>
    </source>
</evidence>
<dbReference type="InterPro" id="IPR034660">
    <property type="entry name" value="DinB/YfiT-like"/>
</dbReference>
<dbReference type="SUPFAM" id="SSF109854">
    <property type="entry name" value="DinB/YfiT-like putative metalloenzymes"/>
    <property type="match status" value="1"/>
</dbReference>
<protein>
    <submittedName>
        <fullName evidence="1">DinB family protein</fullName>
    </submittedName>
</protein>
<reference evidence="1 2" key="1">
    <citation type="submission" date="2019-09" db="EMBL/GenBank/DDBJ databases">
        <title>Genome sequence of Hymenobacter sp. M3.</title>
        <authorList>
            <person name="Srinivasan S."/>
        </authorList>
    </citation>
    <scope>NUCLEOTIDE SEQUENCE [LARGE SCALE GENOMIC DNA]</scope>
    <source>
        <strain evidence="1 2">M3</strain>
    </source>
</reference>
<dbReference type="Gene3D" id="1.20.120.450">
    <property type="entry name" value="dinb family like domain"/>
    <property type="match status" value="1"/>
</dbReference>
<dbReference type="InterPro" id="IPR024775">
    <property type="entry name" value="DinB-like"/>
</dbReference>
<organism evidence="1 2">
    <name type="scientific">Hymenobacter busanensis</name>
    <dbReference type="NCBI Taxonomy" id="2607656"/>
    <lineage>
        <taxon>Bacteria</taxon>
        <taxon>Pseudomonadati</taxon>
        <taxon>Bacteroidota</taxon>
        <taxon>Cytophagia</taxon>
        <taxon>Cytophagales</taxon>
        <taxon>Hymenobacteraceae</taxon>
        <taxon>Hymenobacter</taxon>
    </lineage>
</organism>
<sequence length="188" mass="21383">MNHRLHLRFEQLENATEKLLRAAEALGDQSHQVPAPGQWSAAHVVQHLVVAEQGVEQYIQHKLQQKEGLRTADLKGRFRSLLLRVLLRLPGMKFRAPERLAALMPADSAIPSLAELRQQWAATRRKLERLLNEYPSPLMNQAIFKHPRVGMLTIQQTLDFMLDHVLHHQQQLTRIGKTLAAAKPQSAA</sequence>
<accession>A0A7L4ZUN1</accession>
<keyword evidence="2" id="KW-1185">Reference proteome</keyword>
<comment type="caution">
    <text evidence="1">The sequence shown here is derived from an EMBL/GenBank/DDBJ whole genome shotgun (WGS) entry which is preliminary data.</text>
</comment>
<dbReference type="Proteomes" id="UP000326380">
    <property type="component" value="Unassembled WGS sequence"/>
</dbReference>
<name>A0A7L4ZUN1_9BACT</name>
<dbReference type="AlphaFoldDB" id="A0A7L4ZUN1"/>
<gene>
    <name evidence="1" type="ORF">F0P96_02610</name>
</gene>
<dbReference type="EMBL" id="VTWU01000001">
    <property type="protein sequence ID" value="KAA9339528.1"/>
    <property type="molecule type" value="Genomic_DNA"/>
</dbReference>
<dbReference type="Pfam" id="PF12867">
    <property type="entry name" value="DinB_2"/>
    <property type="match status" value="1"/>
</dbReference>